<evidence type="ECO:0000259" key="7">
    <source>
        <dbReference type="Pfam" id="PF01490"/>
    </source>
</evidence>
<dbReference type="EnsemblMetazoa" id="tetur01g15110.1">
    <property type="protein sequence ID" value="tetur01g15110.1"/>
    <property type="gene ID" value="tetur01g15110"/>
</dbReference>
<dbReference type="PANTHER" id="PTHR22950:SF703">
    <property type="entry name" value="AMINO ACID TRANSPORTER TRANSMEMBRANE DOMAIN-CONTAINING PROTEIN"/>
    <property type="match status" value="1"/>
</dbReference>
<keyword evidence="4 6" id="KW-0472">Membrane</keyword>
<feature type="transmembrane region" description="Helical" evidence="6">
    <location>
        <begin position="158"/>
        <end position="180"/>
    </location>
</feature>
<keyword evidence="3 6" id="KW-1133">Transmembrane helix</keyword>
<dbReference type="OrthoDB" id="655540at2759"/>
<feature type="transmembrane region" description="Helical" evidence="6">
    <location>
        <begin position="187"/>
        <end position="206"/>
    </location>
</feature>
<evidence type="ECO:0000313" key="8">
    <source>
        <dbReference type="EnsemblMetazoa" id="tetur01g15110.1"/>
    </source>
</evidence>
<evidence type="ECO:0000313" key="9">
    <source>
        <dbReference type="Proteomes" id="UP000015104"/>
    </source>
</evidence>
<dbReference type="Gene3D" id="1.20.1740.10">
    <property type="entry name" value="Amino acid/polyamine transporter I"/>
    <property type="match status" value="1"/>
</dbReference>
<dbReference type="HOGENOM" id="CLU_009646_2_1_1"/>
<evidence type="ECO:0000256" key="1">
    <source>
        <dbReference type="ARBA" id="ARBA00004141"/>
    </source>
</evidence>
<evidence type="ECO:0000256" key="2">
    <source>
        <dbReference type="ARBA" id="ARBA00022692"/>
    </source>
</evidence>
<dbReference type="AlphaFoldDB" id="T1JTR3"/>
<dbReference type="GO" id="GO:0015179">
    <property type="term" value="F:L-amino acid transmembrane transporter activity"/>
    <property type="evidence" value="ECO:0007669"/>
    <property type="project" value="TreeGrafter"/>
</dbReference>
<feature type="transmembrane region" description="Helical" evidence="6">
    <location>
        <begin position="306"/>
        <end position="327"/>
    </location>
</feature>
<feature type="transmembrane region" description="Helical" evidence="6">
    <location>
        <begin position="127"/>
        <end position="152"/>
    </location>
</feature>
<feature type="transmembrane region" description="Helical" evidence="6">
    <location>
        <begin position="263"/>
        <end position="286"/>
    </location>
</feature>
<dbReference type="GO" id="GO:0005774">
    <property type="term" value="C:vacuolar membrane"/>
    <property type="evidence" value="ECO:0007669"/>
    <property type="project" value="TreeGrafter"/>
</dbReference>
<protein>
    <recommendedName>
        <fullName evidence="7">Amino acid transporter transmembrane domain-containing protein</fullName>
    </recommendedName>
</protein>
<dbReference type="FunFam" id="1.20.1740.10:FF:000052">
    <property type="entry name" value="Lysine histidine transporter-like 3"/>
    <property type="match status" value="1"/>
</dbReference>
<name>T1JTR3_TETUR</name>
<dbReference type="KEGG" id="tut:107363277"/>
<feature type="transmembrane region" description="Helical" evidence="6">
    <location>
        <begin position="371"/>
        <end position="390"/>
    </location>
</feature>
<reference evidence="9" key="1">
    <citation type="submission" date="2011-08" db="EMBL/GenBank/DDBJ databases">
        <authorList>
            <person name="Rombauts S."/>
        </authorList>
    </citation>
    <scope>NUCLEOTIDE SEQUENCE</scope>
    <source>
        <strain evidence="9">London</strain>
    </source>
</reference>
<dbReference type="Pfam" id="PF01490">
    <property type="entry name" value="Aa_trans"/>
    <property type="match status" value="1"/>
</dbReference>
<dbReference type="Proteomes" id="UP000015104">
    <property type="component" value="Unassembled WGS sequence"/>
</dbReference>
<comment type="subcellular location">
    <subcellularLocation>
        <location evidence="1">Membrane</location>
        <topology evidence="1">Multi-pass membrane protein</topology>
    </subcellularLocation>
</comment>
<feature type="transmembrane region" description="Helical" evidence="6">
    <location>
        <begin position="411"/>
        <end position="432"/>
    </location>
</feature>
<proteinExistence type="predicted"/>
<keyword evidence="2 6" id="KW-0812">Transmembrane</keyword>
<reference evidence="8" key="2">
    <citation type="submission" date="2015-06" db="UniProtKB">
        <authorList>
            <consortium name="EnsemblMetazoa"/>
        </authorList>
    </citation>
    <scope>IDENTIFICATION</scope>
</reference>
<evidence type="ECO:0000256" key="4">
    <source>
        <dbReference type="ARBA" id="ARBA00023136"/>
    </source>
</evidence>
<dbReference type="EMBL" id="CAEY01000484">
    <property type="status" value="NOT_ANNOTATED_CDS"/>
    <property type="molecule type" value="Genomic_DNA"/>
</dbReference>
<accession>T1JTR3</accession>
<feature type="domain" description="Amino acid transporter transmembrane" evidence="7">
    <location>
        <begin position="41"/>
        <end position="426"/>
    </location>
</feature>
<gene>
    <name evidence="8" type="primary">107363277</name>
</gene>
<dbReference type="InterPro" id="IPR013057">
    <property type="entry name" value="AA_transpt_TM"/>
</dbReference>
<dbReference type="eggNOG" id="KOG1303">
    <property type="taxonomic scope" value="Eukaryota"/>
</dbReference>
<feature type="region of interest" description="Disordered" evidence="5">
    <location>
        <begin position="1"/>
        <end position="33"/>
    </location>
</feature>
<feature type="transmembrane region" description="Helical" evidence="6">
    <location>
        <begin position="347"/>
        <end position="365"/>
    </location>
</feature>
<keyword evidence="9" id="KW-1185">Reference proteome</keyword>
<feature type="compositionally biased region" description="Polar residues" evidence="5">
    <location>
        <begin position="17"/>
        <end position="27"/>
    </location>
</feature>
<feature type="transmembrane region" description="Helical" evidence="6">
    <location>
        <begin position="43"/>
        <end position="63"/>
    </location>
</feature>
<evidence type="ECO:0000256" key="5">
    <source>
        <dbReference type="SAM" id="MobiDB-lite"/>
    </source>
</evidence>
<feature type="transmembrane region" description="Helical" evidence="6">
    <location>
        <begin position="226"/>
        <end position="251"/>
    </location>
</feature>
<dbReference type="PANTHER" id="PTHR22950">
    <property type="entry name" value="AMINO ACID TRANSPORTER"/>
    <property type="match status" value="1"/>
</dbReference>
<feature type="transmembrane region" description="Helical" evidence="6">
    <location>
        <begin position="75"/>
        <end position="97"/>
    </location>
</feature>
<evidence type="ECO:0000256" key="6">
    <source>
        <dbReference type="SAM" id="Phobius"/>
    </source>
</evidence>
<sequence>MSNKFLSGPKPRRIDSKTSLTGNSVSSDDNESGTIKKHGMGTLVAILFIAGENAGCGVLALPFSFDRTGWSGLPLLIMCWIDAGICGILIGKCWLILEERWPEFRESCRYPYAAIGEMAYGSWMKKVVSFCLQTCLLGSAVVILLICAQLVSEFAGQYFHLSFGLWILIVGVALLPFMMLGSPGEMWPVAAAALFTITSAIVLIMMEATKEFVKADMKPAPSSQPSISSVSLAFGTFIFAFGGTAIFPNYQNDMRDKSKFPKAVIFGYLILIVLYVPIAITGYIAYGSSVKNNIISSIPNGLAKDAAILLLSGHLFAAFLIVINGAILEIENAIKIPNAFGWKRFSVRTVALIFVLFISETIPHFGKILDLMGGSSITMLSYILPPLFYLKLCSMKDENWPEWKVSTLEKIYYYKISIVGIIGGISCTFWALKAIFAPGALSLPCYIDFNCSNE</sequence>
<organism evidence="8 9">
    <name type="scientific">Tetranychus urticae</name>
    <name type="common">Two-spotted spider mite</name>
    <dbReference type="NCBI Taxonomy" id="32264"/>
    <lineage>
        <taxon>Eukaryota</taxon>
        <taxon>Metazoa</taxon>
        <taxon>Ecdysozoa</taxon>
        <taxon>Arthropoda</taxon>
        <taxon>Chelicerata</taxon>
        <taxon>Arachnida</taxon>
        <taxon>Acari</taxon>
        <taxon>Acariformes</taxon>
        <taxon>Trombidiformes</taxon>
        <taxon>Prostigmata</taxon>
        <taxon>Eleutherengona</taxon>
        <taxon>Raphignathae</taxon>
        <taxon>Tetranychoidea</taxon>
        <taxon>Tetranychidae</taxon>
        <taxon>Tetranychus</taxon>
    </lineage>
</organism>
<evidence type="ECO:0000256" key="3">
    <source>
        <dbReference type="ARBA" id="ARBA00022989"/>
    </source>
</evidence>
<dbReference type="OMA" id="IRFVPPC"/>
<dbReference type="STRING" id="32264.T1JTR3"/>